<protein>
    <submittedName>
        <fullName evidence="2">Uncharacterized protein</fullName>
    </submittedName>
</protein>
<feature type="compositionally biased region" description="Low complexity" evidence="1">
    <location>
        <begin position="57"/>
        <end position="78"/>
    </location>
</feature>
<evidence type="ECO:0000313" key="2">
    <source>
        <dbReference type="EMBL" id="KAK9941973.1"/>
    </source>
</evidence>
<dbReference type="AlphaFoldDB" id="A0AAW1XZP3"/>
<accession>A0AAW1XZP3</accession>
<name>A0AAW1XZP3_RUBAR</name>
<sequence length="330" mass="35183">MNKDRMGFSSNPFSELDPRDITLYLIKGATARPSRVIPRPSGKTAIKPADRPADRVSASLGARSSPRSRLSLRGARPSAFDHNAGPLASSTSMKGKDCAGSSSAQFIAGGLAMPFVRAVVMFTGHCSPLRGREAAEAAALLHTGLPLPIALSRGKRFADLIAKLSKDSKEVTATAAEREAVASLSLKDMKTVIFFYYLTSSVSLLQCYCKGDYYANGPPESDFEEGANCHQKTDTEIKTCRKFKHTHIAAISATLPLIALVKDQGPYTPPDGGKKFKFLYAIALESALKGLATLLLGFGGVHASPFRALSNAIAYRNLNFLPPSGGVYGP</sequence>
<evidence type="ECO:0000313" key="3">
    <source>
        <dbReference type="Proteomes" id="UP001457282"/>
    </source>
</evidence>
<comment type="caution">
    <text evidence="2">The sequence shown here is derived from an EMBL/GenBank/DDBJ whole genome shotgun (WGS) entry which is preliminary data.</text>
</comment>
<organism evidence="2 3">
    <name type="scientific">Rubus argutus</name>
    <name type="common">Southern blackberry</name>
    <dbReference type="NCBI Taxonomy" id="59490"/>
    <lineage>
        <taxon>Eukaryota</taxon>
        <taxon>Viridiplantae</taxon>
        <taxon>Streptophyta</taxon>
        <taxon>Embryophyta</taxon>
        <taxon>Tracheophyta</taxon>
        <taxon>Spermatophyta</taxon>
        <taxon>Magnoliopsida</taxon>
        <taxon>eudicotyledons</taxon>
        <taxon>Gunneridae</taxon>
        <taxon>Pentapetalae</taxon>
        <taxon>rosids</taxon>
        <taxon>fabids</taxon>
        <taxon>Rosales</taxon>
        <taxon>Rosaceae</taxon>
        <taxon>Rosoideae</taxon>
        <taxon>Rosoideae incertae sedis</taxon>
        <taxon>Rubus</taxon>
    </lineage>
</organism>
<keyword evidence="3" id="KW-1185">Reference proteome</keyword>
<dbReference type="EMBL" id="JBEDUW010000002">
    <property type="protein sequence ID" value="KAK9941973.1"/>
    <property type="molecule type" value="Genomic_DNA"/>
</dbReference>
<reference evidence="2 3" key="1">
    <citation type="journal article" date="2023" name="G3 (Bethesda)">
        <title>A chromosome-length genome assembly and annotation of blackberry (Rubus argutus, cv. 'Hillquist').</title>
        <authorList>
            <person name="Bruna T."/>
            <person name="Aryal R."/>
            <person name="Dudchenko O."/>
            <person name="Sargent D.J."/>
            <person name="Mead D."/>
            <person name="Buti M."/>
            <person name="Cavallini A."/>
            <person name="Hytonen T."/>
            <person name="Andres J."/>
            <person name="Pham M."/>
            <person name="Weisz D."/>
            <person name="Mascagni F."/>
            <person name="Usai G."/>
            <person name="Natali L."/>
            <person name="Bassil N."/>
            <person name="Fernandez G.E."/>
            <person name="Lomsadze A."/>
            <person name="Armour M."/>
            <person name="Olukolu B."/>
            <person name="Poorten T."/>
            <person name="Britton C."/>
            <person name="Davik J."/>
            <person name="Ashrafi H."/>
            <person name="Aiden E.L."/>
            <person name="Borodovsky M."/>
            <person name="Worthington M."/>
        </authorList>
    </citation>
    <scope>NUCLEOTIDE SEQUENCE [LARGE SCALE GENOMIC DNA]</scope>
    <source>
        <strain evidence="2">PI 553951</strain>
    </source>
</reference>
<proteinExistence type="predicted"/>
<feature type="region of interest" description="Disordered" evidence="1">
    <location>
        <begin position="35"/>
        <end position="93"/>
    </location>
</feature>
<evidence type="ECO:0000256" key="1">
    <source>
        <dbReference type="SAM" id="MobiDB-lite"/>
    </source>
</evidence>
<dbReference type="Proteomes" id="UP001457282">
    <property type="component" value="Unassembled WGS sequence"/>
</dbReference>
<gene>
    <name evidence="2" type="ORF">M0R45_007663</name>
</gene>